<evidence type="ECO:0000256" key="13">
    <source>
        <dbReference type="ARBA" id="ARBA00023242"/>
    </source>
</evidence>
<gene>
    <name evidence="19" type="primary">Sprtn</name>
    <name evidence="19" type="ORF">DICEXI_R09023</name>
</gene>
<protein>
    <recommendedName>
        <fullName evidence="14">DNA-dependent metalloprotease SPRTN</fullName>
    </recommendedName>
    <alternativeName>
        <fullName evidence="15">Protein with SprT-like domain at the N terminus</fullName>
    </alternativeName>
</protein>
<keyword evidence="7 16" id="KW-0227">DNA damage</keyword>
<accession>A0A7K9KEL2</accession>
<evidence type="ECO:0000256" key="16">
    <source>
        <dbReference type="PROSITE-ProRule" id="PRU01256"/>
    </source>
</evidence>
<dbReference type="InterPro" id="IPR044245">
    <property type="entry name" value="Spartan"/>
</dbReference>
<evidence type="ECO:0000256" key="9">
    <source>
        <dbReference type="ARBA" id="ARBA00022801"/>
    </source>
</evidence>
<evidence type="ECO:0000256" key="15">
    <source>
        <dbReference type="ARBA" id="ARBA00030396"/>
    </source>
</evidence>
<dbReference type="GO" id="GO:0005694">
    <property type="term" value="C:chromosome"/>
    <property type="evidence" value="ECO:0007669"/>
    <property type="project" value="UniProtKB-SubCell"/>
</dbReference>
<dbReference type="PANTHER" id="PTHR21220">
    <property type="entry name" value="DNA-DEPENDENT METALLOPROTEASE SPRTN"/>
    <property type="match status" value="1"/>
</dbReference>
<keyword evidence="10" id="KW-0862">Zinc</keyword>
<organism evidence="19 20">
    <name type="scientific">Dicaeum eximium</name>
    <dbReference type="NCBI Taxonomy" id="667154"/>
    <lineage>
        <taxon>Eukaryota</taxon>
        <taxon>Metazoa</taxon>
        <taxon>Chordata</taxon>
        <taxon>Craniata</taxon>
        <taxon>Vertebrata</taxon>
        <taxon>Euteleostomi</taxon>
        <taxon>Archelosauria</taxon>
        <taxon>Archosauria</taxon>
        <taxon>Dinosauria</taxon>
        <taxon>Saurischia</taxon>
        <taxon>Theropoda</taxon>
        <taxon>Coelurosauria</taxon>
        <taxon>Aves</taxon>
        <taxon>Neognathae</taxon>
        <taxon>Neoaves</taxon>
        <taxon>Telluraves</taxon>
        <taxon>Australaves</taxon>
        <taxon>Passeriformes</taxon>
        <taxon>Passeroidea</taxon>
        <taxon>Dicaeidae</taxon>
        <taxon>Dicaeum</taxon>
    </lineage>
</organism>
<feature type="region of interest" description="Disordered" evidence="17">
    <location>
        <begin position="222"/>
        <end position="257"/>
    </location>
</feature>
<feature type="non-terminal residue" evidence="19">
    <location>
        <position position="490"/>
    </location>
</feature>
<evidence type="ECO:0000259" key="18">
    <source>
        <dbReference type="PROSITE" id="PS51908"/>
    </source>
</evidence>
<dbReference type="GO" id="GO:0005634">
    <property type="term" value="C:nucleus"/>
    <property type="evidence" value="ECO:0007669"/>
    <property type="project" value="UniProtKB-SubCell"/>
</dbReference>
<evidence type="ECO:0000313" key="20">
    <source>
        <dbReference type="Proteomes" id="UP000523279"/>
    </source>
</evidence>
<dbReference type="SMART" id="SM00734">
    <property type="entry name" value="ZnF_Rad18"/>
    <property type="match status" value="1"/>
</dbReference>
<comment type="subcellular location">
    <subcellularLocation>
        <location evidence="2">Chromosome</location>
    </subcellularLocation>
    <subcellularLocation>
        <location evidence="1">Nucleus</location>
    </subcellularLocation>
</comment>
<dbReference type="FunFam" id="3.30.160.60:FF:000331">
    <property type="entry name" value="E3 ubiquitin-protein ligase RAD18"/>
    <property type="match status" value="1"/>
</dbReference>
<dbReference type="GO" id="GO:0006281">
    <property type="term" value="P:DNA repair"/>
    <property type="evidence" value="ECO:0007669"/>
    <property type="project" value="UniProtKB-KW"/>
</dbReference>
<dbReference type="Pfam" id="PF22934">
    <property type="entry name" value="SPRTN_ZBD"/>
    <property type="match status" value="1"/>
</dbReference>
<evidence type="ECO:0000256" key="5">
    <source>
        <dbReference type="ARBA" id="ARBA00022670"/>
    </source>
</evidence>
<proteinExistence type="inferred from homology"/>
<keyword evidence="12 16" id="KW-0234">DNA repair</keyword>
<comment type="similarity">
    <text evidence="3">Belongs to the Spartan family.</text>
</comment>
<evidence type="ECO:0000256" key="3">
    <source>
        <dbReference type="ARBA" id="ARBA00010724"/>
    </source>
</evidence>
<evidence type="ECO:0000256" key="11">
    <source>
        <dbReference type="ARBA" id="ARBA00023049"/>
    </source>
</evidence>
<dbReference type="GO" id="GO:0004222">
    <property type="term" value="F:metalloendopeptidase activity"/>
    <property type="evidence" value="ECO:0007669"/>
    <property type="project" value="InterPro"/>
</dbReference>
<reference evidence="19 20" key="1">
    <citation type="submission" date="2019-09" db="EMBL/GenBank/DDBJ databases">
        <title>Bird 10,000 Genomes (B10K) Project - Family phase.</title>
        <authorList>
            <person name="Zhang G."/>
        </authorList>
    </citation>
    <scope>NUCLEOTIDE SEQUENCE [LARGE SCALE GENOMIC DNA]</scope>
    <source>
        <strain evidence="19">B10K-DU-001-34</strain>
        <tissue evidence="19">Muscle</tissue>
    </source>
</reference>
<dbReference type="Proteomes" id="UP000523279">
    <property type="component" value="Unassembled WGS sequence"/>
</dbReference>
<dbReference type="GO" id="GO:0031593">
    <property type="term" value="F:polyubiquitin modification-dependent protein binding"/>
    <property type="evidence" value="ECO:0007669"/>
    <property type="project" value="TreeGrafter"/>
</dbReference>
<keyword evidence="11" id="KW-0482">Metalloprotease</keyword>
<evidence type="ECO:0000256" key="12">
    <source>
        <dbReference type="ARBA" id="ARBA00023204"/>
    </source>
</evidence>
<evidence type="ECO:0000256" key="10">
    <source>
        <dbReference type="ARBA" id="ARBA00022833"/>
    </source>
</evidence>
<dbReference type="InterPro" id="IPR055220">
    <property type="entry name" value="SPRTN_ZBD"/>
</dbReference>
<dbReference type="AlphaFoldDB" id="A0A7K9KEL2"/>
<keyword evidence="9" id="KW-0378">Hydrolase</keyword>
<keyword evidence="4" id="KW-0158">Chromosome</keyword>
<dbReference type="GO" id="GO:0006508">
    <property type="term" value="P:proteolysis"/>
    <property type="evidence" value="ECO:0007669"/>
    <property type="project" value="UniProtKB-KW"/>
</dbReference>
<feature type="non-terminal residue" evidence="19">
    <location>
        <position position="1"/>
    </location>
</feature>
<feature type="compositionally biased region" description="Basic and acidic residues" evidence="17">
    <location>
        <begin position="223"/>
        <end position="235"/>
    </location>
</feature>
<evidence type="ECO:0000313" key="19">
    <source>
        <dbReference type="EMBL" id="NXH48206.1"/>
    </source>
</evidence>
<evidence type="ECO:0000256" key="7">
    <source>
        <dbReference type="ARBA" id="ARBA00022763"/>
    </source>
</evidence>
<keyword evidence="20" id="KW-1185">Reference proteome</keyword>
<keyword evidence="8 16" id="KW-0863">Zinc-finger</keyword>
<dbReference type="Pfam" id="PF10263">
    <property type="entry name" value="SprT-like"/>
    <property type="match status" value="1"/>
</dbReference>
<evidence type="ECO:0000256" key="14">
    <source>
        <dbReference type="ARBA" id="ARBA00023885"/>
    </source>
</evidence>
<evidence type="ECO:0000256" key="1">
    <source>
        <dbReference type="ARBA" id="ARBA00004123"/>
    </source>
</evidence>
<dbReference type="EMBL" id="VWZP01008818">
    <property type="protein sequence ID" value="NXH48206.1"/>
    <property type="molecule type" value="Genomic_DNA"/>
</dbReference>
<dbReference type="InterPro" id="IPR006642">
    <property type="entry name" value="Rad18_UBZ4"/>
</dbReference>
<dbReference type="InterPro" id="IPR006640">
    <property type="entry name" value="SprT-like_domain"/>
</dbReference>
<name>A0A7K9KEL2_9PASE</name>
<keyword evidence="13" id="KW-0539">Nucleus</keyword>
<feature type="domain" description="UBZ4-type" evidence="18">
    <location>
        <begin position="467"/>
        <end position="490"/>
    </location>
</feature>
<evidence type="ECO:0000256" key="17">
    <source>
        <dbReference type="SAM" id="MobiDB-lite"/>
    </source>
</evidence>
<dbReference type="SMART" id="SM00731">
    <property type="entry name" value="SprT"/>
    <property type="match status" value="1"/>
</dbReference>
<evidence type="ECO:0000256" key="6">
    <source>
        <dbReference type="ARBA" id="ARBA00022723"/>
    </source>
</evidence>
<dbReference type="PROSITE" id="PS51908">
    <property type="entry name" value="ZF_UBZ4"/>
    <property type="match status" value="1"/>
</dbReference>
<keyword evidence="5" id="KW-0645">Protease</keyword>
<comment type="caution">
    <text evidence="19">The sequence shown here is derived from an EMBL/GenBank/DDBJ whole genome shotgun (WGS) entry which is preliminary data.</text>
</comment>
<dbReference type="Gene3D" id="3.30.160.60">
    <property type="entry name" value="Classic Zinc Finger"/>
    <property type="match status" value="1"/>
</dbReference>
<dbReference type="GO" id="GO:0008270">
    <property type="term" value="F:zinc ion binding"/>
    <property type="evidence" value="ECO:0007669"/>
    <property type="project" value="UniProtKB-KW"/>
</dbReference>
<keyword evidence="6" id="KW-0479">Metal-binding</keyword>
<evidence type="ECO:0000256" key="4">
    <source>
        <dbReference type="ARBA" id="ARBA00022454"/>
    </source>
</evidence>
<dbReference type="GO" id="GO:0003697">
    <property type="term" value="F:single-stranded DNA binding"/>
    <property type="evidence" value="ECO:0007669"/>
    <property type="project" value="InterPro"/>
</dbReference>
<sequence length="490" mass="54637">LALRLQKEWEEQDKAAAAAAAAKRPDVSPYRPSLRPPLRPLSVVDEAWELLDPSPDVHALFVHFNQTLFWGKLEAVTVSWSPRMTSSAGICSYHERSGLCSIRLSEPLLKLRPRKDLVETLLHEMIHALLFVTHNYKDRESHGPEFCKHMRRINLLTGANVTIYHDFYDEINLYRQHWWRCNGPCQNRAPYFGYVKRSMNRAPSAHDFWWDEHQRTCGGTFTKVKEPEKFSEKSKQKSQTAKPSHFKPTNKGKTQMHGVQDLTPFGGTGYRLGGGDGVLSEKNTNASSSTGNTEAHGSLHHSAVRTIPIPKNEVKLEKLPHGGIFPLHTSGASEKSNSALKREFPKASGANAEDDENYCGLPAGMARAAGGTSSQGSPVGRRAVPCSNWSPKRICLEQTPRAQGASEKKSLECVNTLQQWPKKEDKTAFEKYFLKKGSTDVTATTKTRAEFTQSSASSSNPVRQDRRVSCPVCGTDVLESKINEHLDSCL</sequence>
<dbReference type="PANTHER" id="PTHR21220:SF0">
    <property type="entry name" value="DNA-DEPENDENT METALLOPROTEASE SPRTN"/>
    <property type="match status" value="1"/>
</dbReference>
<evidence type="ECO:0000256" key="2">
    <source>
        <dbReference type="ARBA" id="ARBA00004286"/>
    </source>
</evidence>
<evidence type="ECO:0000256" key="8">
    <source>
        <dbReference type="ARBA" id="ARBA00022771"/>
    </source>
</evidence>